<organism evidence="1 2">
    <name type="scientific">Octopus sinensis</name>
    <name type="common">East Asian common octopus</name>
    <dbReference type="NCBI Taxonomy" id="2607531"/>
    <lineage>
        <taxon>Eukaryota</taxon>
        <taxon>Metazoa</taxon>
        <taxon>Spiralia</taxon>
        <taxon>Lophotrochozoa</taxon>
        <taxon>Mollusca</taxon>
        <taxon>Cephalopoda</taxon>
        <taxon>Coleoidea</taxon>
        <taxon>Octopodiformes</taxon>
        <taxon>Octopoda</taxon>
        <taxon>Incirrata</taxon>
        <taxon>Octopodidae</taxon>
        <taxon>Octopus</taxon>
    </lineage>
</organism>
<protein>
    <submittedName>
        <fullName evidence="2">Uncharacterized protein LOC115215137</fullName>
    </submittedName>
</protein>
<sequence length="242" mass="27395">MVFYEVDTTTTLAKQDIGDVINNCEENFLATPPTAPRLLYVVVNFDTNFLTTIKKLLNPQYKSAFSIPLGKLRVNVPDRFFDPEDTHCEMVTIDNINIEETDVISAIEELSSNSATGPDGFPALLLKKCKRALARPLQILFQESLRMGKLPKKLKEGIICPIHKGGSRAEARNYRPVSLTSHVSKGMGHIVRKRLIEFLEDNDLLSDTHHGFRPVRSCLTQLLRHYDWVLKQLMNCSKVDVV</sequence>
<name>A0A7E6F098_9MOLL</name>
<dbReference type="Proteomes" id="UP000515154">
    <property type="component" value="Linkage group LG8"/>
</dbReference>
<dbReference type="AlphaFoldDB" id="A0A7E6F098"/>
<dbReference type="PANTHER" id="PTHR33395">
    <property type="entry name" value="TRANSCRIPTASE, PUTATIVE-RELATED-RELATED"/>
    <property type="match status" value="1"/>
</dbReference>
<reference evidence="2" key="1">
    <citation type="submission" date="2025-08" db="UniProtKB">
        <authorList>
            <consortium name="RefSeq"/>
        </authorList>
    </citation>
    <scope>IDENTIFICATION</scope>
</reference>
<gene>
    <name evidence="2" type="primary">LOC115215137</name>
</gene>
<accession>A0A7E6F098</accession>
<dbReference type="GO" id="GO:0007508">
    <property type="term" value="P:larval heart development"/>
    <property type="evidence" value="ECO:0007669"/>
    <property type="project" value="TreeGrafter"/>
</dbReference>
<dbReference type="KEGG" id="osn:115215137"/>
<dbReference type="RefSeq" id="XP_036361089.1">
    <property type="nucleotide sequence ID" value="XM_036505196.1"/>
</dbReference>
<evidence type="ECO:0000313" key="2">
    <source>
        <dbReference type="RefSeq" id="XP_036361089.1"/>
    </source>
</evidence>
<keyword evidence="1" id="KW-1185">Reference proteome</keyword>
<dbReference type="GO" id="GO:0061343">
    <property type="term" value="P:cell adhesion involved in heart morphogenesis"/>
    <property type="evidence" value="ECO:0007669"/>
    <property type="project" value="TreeGrafter"/>
</dbReference>
<dbReference type="PANTHER" id="PTHR33395:SF22">
    <property type="entry name" value="REVERSE TRANSCRIPTASE DOMAIN-CONTAINING PROTEIN"/>
    <property type="match status" value="1"/>
</dbReference>
<dbReference type="GO" id="GO:0031012">
    <property type="term" value="C:extracellular matrix"/>
    <property type="evidence" value="ECO:0007669"/>
    <property type="project" value="TreeGrafter"/>
</dbReference>
<proteinExistence type="predicted"/>
<evidence type="ECO:0000313" key="1">
    <source>
        <dbReference type="Proteomes" id="UP000515154"/>
    </source>
</evidence>